<dbReference type="Proteomes" id="UP000683291">
    <property type="component" value="Chromosome 1"/>
</dbReference>
<dbReference type="GO" id="GO:0016989">
    <property type="term" value="F:sigma factor antagonist activity"/>
    <property type="evidence" value="ECO:0007669"/>
    <property type="project" value="TreeGrafter"/>
</dbReference>
<dbReference type="EMBL" id="CP073581">
    <property type="protein sequence ID" value="QUJ75359.1"/>
    <property type="molecule type" value="Genomic_DNA"/>
</dbReference>
<keyword evidence="3" id="KW-1185">Reference proteome</keyword>
<dbReference type="RefSeq" id="WP_212703564.1">
    <property type="nucleotide sequence ID" value="NZ_CP073581.1"/>
</dbReference>
<dbReference type="PANTHER" id="PTHR37461:SF1">
    <property type="entry name" value="ANTI-SIGMA-K FACTOR RSKA"/>
    <property type="match status" value="1"/>
</dbReference>
<dbReference type="GO" id="GO:0006417">
    <property type="term" value="P:regulation of translation"/>
    <property type="evidence" value="ECO:0007669"/>
    <property type="project" value="TreeGrafter"/>
</dbReference>
<dbReference type="InterPro" id="IPR018764">
    <property type="entry name" value="RskA_C"/>
</dbReference>
<evidence type="ECO:0000259" key="1">
    <source>
        <dbReference type="Pfam" id="PF10099"/>
    </source>
</evidence>
<accession>A0A975JBD1</accession>
<dbReference type="PANTHER" id="PTHR37461">
    <property type="entry name" value="ANTI-SIGMA-K FACTOR RSKA"/>
    <property type="match status" value="1"/>
</dbReference>
<dbReference type="GO" id="GO:0005886">
    <property type="term" value="C:plasma membrane"/>
    <property type="evidence" value="ECO:0007669"/>
    <property type="project" value="InterPro"/>
</dbReference>
<evidence type="ECO:0000313" key="3">
    <source>
        <dbReference type="Proteomes" id="UP000683291"/>
    </source>
</evidence>
<organism evidence="2 3">
    <name type="scientific">Sulfitobacter albidus</name>
    <dbReference type="NCBI Taxonomy" id="2829501"/>
    <lineage>
        <taxon>Bacteria</taxon>
        <taxon>Pseudomonadati</taxon>
        <taxon>Pseudomonadota</taxon>
        <taxon>Alphaproteobacteria</taxon>
        <taxon>Rhodobacterales</taxon>
        <taxon>Roseobacteraceae</taxon>
        <taxon>Sulfitobacter</taxon>
    </lineage>
</organism>
<dbReference type="KEGG" id="sual:KDD17_10190"/>
<proteinExistence type="predicted"/>
<evidence type="ECO:0000313" key="2">
    <source>
        <dbReference type="EMBL" id="QUJ75359.1"/>
    </source>
</evidence>
<reference evidence="2" key="1">
    <citation type="submission" date="2021-04" db="EMBL/GenBank/DDBJ databases">
        <title>Complete genome sequence for Sulfitobacter sp. strain JK7-1.</title>
        <authorList>
            <person name="Park S.-J."/>
        </authorList>
    </citation>
    <scope>NUCLEOTIDE SEQUENCE</scope>
    <source>
        <strain evidence="2">JK7-1</strain>
    </source>
</reference>
<name>A0A975JBD1_9RHOB</name>
<dbReference type="Pfam" id="PF10099">
    <property type="entry name" value="RskA_C"/>
    <property type="match status" value="1"/>
</dbReference>
<protein>
    <submittedName>
        <fullName evidence="2">Anti-sigma factor</fullName>
    </submittedName>
</protein>
<sequence>MTETPDITPELPEDGDDLLAAELALRLLEGEEERDAAYRLTRDPAFADLVADWHERLIPLAAEFKEKAPPRRAKKRLTKRLFQQTRVPLGQRVWVWKSLAAAAFVAAAYLGVQQLAPAGPEGSDTVFATQLTGEAVPLQVLAVLDPDRGDVALSRVAGQEAVGRAFELWAIVPDQPPISLGVMSREERFRVPLPENLLARAGEITLAISDEPAGGSPTGAPTGAVLAAAPVTEL</sequence>
<dbReference type="AlphaFoldDB" id="A0A975JBD1"/>
<dbReference type="InterPro" id="IPR051474">
    <property type="entry name" value="Anti-sigma-K/W_factor"/>
</dbReference>
<feature type="domain" description="Anti-sigma K factor RskA C-terminal" evidence="1">
    <location>
        <begin position="99"/>
        <end position="225"/>
    </location>
</feature>
<gene>
    <name evidence="2" type="ORF">KDD17_10190</name>
</gene>